<dbReference type="Proteomes" id="UP000189513">
    <property type="component" value="Unassembled WGS sequence"/>
</dbReference>
<keyword evidence="9" id="KW-0342">GTP-binding</keyword>
<evidence type="ECO:0000256" key="12">
    <source>
        <dbReference type="SAM" id="MobiDB-lite"/>
    </source>
</evidence>
<dbReference type="GO" id="GO:0003924">
    <property type="term" value="F:GTPase activity"/>
    <property type="evidence" value="ECO:0007669"/>
    <property type="project" value="InterPro"/>
</dbReference>
<dbReference type="GO" id="GO:0051646">
    <property type="term" value="P:mitochondrion localization"/>
    <property type="evidence" value="ECO:0007669"/>
    <property type="project" value="TreeGrafter"/>
</dbReference>
<feature type="transmembrane region" description="Helical" evidence="13">
    <location>
        <begin position="745"/>
        <end position="765"/>
    </location>
</feature>
<dbReference type="VEuPathDB" id="FungiDB:BON22_2182"/>
<evidence type="ECO:0000256" key="13">
    <source>
        <dbReference type="SAM" id="Phobius"/>
    </source>
</evidence>
<keyword evidence="3" id="KW-0547">Nucleotide-binding</keyword>
<dbReference type="InterPro" id="IPR045063">
    <property type="entry name" value="Dynamin_N"/>
</dbReference>
<reference evidence="16" key="1">
    <citation type="journal article" date="2017" name="Genome Announc.">
        <title>Genome sequences of Cyberlindnera fabianii 65, Pichia kudriavzevii 129, and Saccharomyces cerevisiae 131 isolated from fermented masau fruits in Zimbabwe.</title>
        <authorList>
            <person name="van Rijswijck I.M.H."/>
            <person name="Derks M.F.L."/>
            <person name="Abee T."/>
            <person name="de Ridder D."/>
            <person name="Smid E.J."/>
        </authorList>
    </citation>
    <scope>NUCLEOTIDE SEQUENCE [LARGE SCALE GENOMIC DNA]</scope>
    <source>
        <strain evidence="16">65</strain>
    </source>
</reference>
<feature type="compositionally biased region" description="Gly residues" evidence="12">
    <location>
        <begin position="459"/>
        <end position="472"/>
    </location>
</feature>
<dbReference type="EMBL" id="MPUK01000003">
    <property type="protein sequence ID" value="ONH67985.1"/>
    <property type="molecule type" value="Genomic_DNA"/>
</dbReference>
<name>A0A1V2L8P5_CYBFA</name>
<dbReference type="InterPro" id="IPR027094">
    <property type="entry name" value="Mitofusin_fam"/>
</dbReference>
<comment type="catalytic activity">
    <reaction evidence="11">
        <text>GTP + H2O = GDP + phosphate + H(+)</text>
        <dbReference type="Rhea" id="RHEA:19669"/>
        <dbReference type="ChEBI" id="CHEBI:15377"/>
        <dbReference type="ChEBI" id="CHEBI:15378"/>
        <dbReference type="ChEBI" id="CHEBI:37565"/>
        <dbReference type="ChEBI" id="CHEBI:43474"/>
        <dbReference type="ChEBI" id="CHEBI:58189"/>
    </reaction>
</comment>
<dbReference type="STRING" id="36022.A0A1V2L8P5"/>
<evidence type="ECO:0000256" key="2">
    <source>
        <dbReference type="ARBA" id="ARBA00022692"/>
    </source>
</evidence>
<dbReference type="GO" id="GO:0005525">
    <property type="term" value="F:GTP binding"/>
    <property type="evidence" value="ECO:0007669"/>
    <property type="project" value="UniProtKB-KW"/>
</dbReference>
<proteinExistence type="predicted"/>
<dbReference type="Gene3D" id="3.40.50.300">
    <property type="entry name" value="P-loop containing nucleotide triphosphate hydrolases"/>
    <property type="match status" value="1"/>
</dbReference>
<comment type="subcellular location">
    <subcellularLocation>
        <location evidence="1">Mitochondrion outer membrane</location>
        <topology evidence="1">Multi-pass membrane protein</topology>
    </subcellularLocation>
</comment>
<evidence type="ECO:0000256" key="1">
    <source>
        <dbReference type="ARBA" id="ARBA00004374"/>
    </source>
</evidence>
<keyword evidence="7" id="KW-0175">Coiled coil</keyword>
<keyword evidence="10 13" id="KW-0472">Membrane</keyword>
<protein>
    <submittedName>
        <fullName evidence="15">Mitofusin FZO1</fullName>
    </submittedName>
</protein>
<keyword evidence="8" id="KW-0496">Mitochondrion</keyword>
<gene>
    <name evidence="15" type="ORF">BON22_2182</name>
</gene>
<dbReference type="GO" id="GO:0005741">
    <property type="term" value="C:mitochondrial outer membrane"/>
    <property type="evidence" value="ECO:0007669"/>
    <property type="project" value="UniProtKB-SubCell"/>
</dbReference>
<evidence type="ECO:0000256" key="3">
    <source>
        <dbReference type="ARBA" id="ARBA00022741"/>
    </source>
</evidence>
<dbReference type="InterPro" id="IPR030381">
    <property type="entry name" value="G_DYNAMIN_dom"/>
</dbReference>
<evidence type="ECO:0000256" key="6">
    <source>
        <dbReference type="ARBA" id="ARBA00022989"/>
    </source>
</evidence>
<dbReference type="InterPro" id="IPR027417">
    <property type="entry name" value="P-loop_NTPase"/>
</dbReference>
<evidence type="ECO:0000256" key="9">
    <source>
        <dbReference type="ARBA" id="ARBA00023134"/>
    </source>
</evidence>
<dbReference type="PROSITE" id="PS51718">
    <property type="entry name" value="G_DYNAMIN_2"/>
    <property type="match status" value="1"/>
</dbReference>
<keyword evidence="16" id="KW-1185">Reference proteome</keyword>
<feature type="region of interest" description="Disordered" evidence="12">
    <location>
        <begin position="1"/>
        <end position="25"/>
    </location>
</feature>
<dbReference type="AlphaFoldDB" id="A0A1V2L8P5"/>
<evidence type="ECO:0000259" key="14">
    <source>
        <dbReference type="PROSITE" id="PS51718"/>
    </source>
</evidence>
<dbReference type="PANTHER" id="PTHR10465:SF0">
    <property type="entry name" value="SARCALUMENIN"/>
    <property type="match status" value="1"/>
</dbReference>
<comment type="caution">
    <text evidence="15">The sequence shown here is derived from an EMBL/GenBank/DDBJ whole genome shotgun (WGS) entry which is preliminary data.</text>
</comment>
<feature type="region of interest" description="Disordered" evidence="12">
    <location>
        <begin position="445"/>
        <end position="480"/>
    </location>
</feature>
<evidence type="ECO:0000256" key="8">
    <source>
        <dbReference type="ARBA" id="ARBA00023128"/>
    </source>
</evidence>
<keyword evidence="2 13" id="KW-0812">Transmembrane</keyword>
<dbReference type="OMA" id="RCERMIL"/>
<evidence type="ECO:0000313" key="15">
    <source>
        <dbReference type="EMBL" id="ONH67985.1"/>
    </source>
</evidence>
<dbReference type="GO" id="GO:0008053">
    <property type="term" value="P:mitochondrial fusion"/>
    <property type="evidence" value="ECO:0007669"/>
    <property type="project" value="TreeGrafter"/>
</dbReference>
<sequence length="869" mass="97023">MVMSEKHAPPDIAQPGDKSPYAAVSLPLTDDDDDNKTLFEEHAQQLMYFRDEGILEGSTVVDGQDGGLKVPLAGSSSSHVRSLSNEMRLKTQVSQLHYNNNRVALDRSVSSAVQLLQELKKENGDRPVFYPTRELSNSLLNSRKAHLALIRKNSIQSVKSVQKQAEDDDDDQDELSKTDLKVLKLNVKMDNNAVSNLDKTALAKLLDDKISQVSKHLNALKERIDDTSSKVFVTGDLNSGKSTFCNALLRRKVLPEDQQPCTTVFCEVIDCRENNGAEEVHAVPIGSEYDIKNESTYKVFQIKELEHLVGECDKYAILKVYVADKRTVDSSLLRNGIVDIALIDAPGLNLDSYQTQEVFSRQEEIDLVVFVVSAENQFTLSAKEFISAAANEKKFIFIVVNRFDNIRDKNKCMRRILEQVQQLSPDTHKDAREFVHFVSSSGVVEKLPDFDGDDDNDGHGGGGGGGGDGDGGAPDFDNIGANPDFDHLEASLRNFVLKKRALSKLQPAKTYLSNLFSDIEALSSVNQKMYLNDRDTMTAKLDELSPRFEESMLKSVKVNEKIESLIENTSHDVYNYTRDKILSTLNTSGDHPVVEYRGLFNLAEYVYETQQAITANILETVSDCEKYARKQTTVGVESINKLGRDTLGDEFNSEKVFRDDVMFTRRKDSVVRQIDDSVSLLDFIDPSLEGLLSSIGVNSKTSNQVLVWKNSLYSVGVYALSRAMSTGRVVKNVFQYGSFFSIRTLRLLAVPLAVGVGIVVVTYLVSDIPNALPRKLALKIKYQMKELDYPHQNSDRIAKEVRKVLKFPAREVQNSFQSSLDKHAVQREKILGSIKSADIASAFFGKLLKKAIDQRQLVNSLDLENTAHV</sequence>
<evidence type="ECO:0000313" key="16">
    <source>
        <dbReference type="Proteomes" id="UP000189513"/>
    </source>
</evidence>
<evidence type="ECO:0000256" key="7">
    <source>
        <dbReference type="ARBA" id="ARBA00023054"/>
    </source>
</evidence>
<accession>A0A1V2L8P5</accession>
<keyword evidence="4" id="KW-1000">Mitochondrion outer membrane</keyword>
<evidence type="ECO:0000256" key="5">
    <source>
        <dbReference type="ARBA" id="ARBA00022801"/>
    </source>
</evidence>
<evidence type="ECO:0000256" key="4">
    <source>
        <dbReference type="ARBA" id="ARBA00022787"/>
    </source>
</evidence>
<keyword evidence="6 13" id="KW-1133">Transmembrane helix</keyword>
<dbReference type="FunFam" id="3.40.50.300:FF:000638">
    <property type="entry name" value="Transmembrane GTPase Fzo1, putative"/>
    <property type="match status" value="1"/>
</dbReference>
<dbReference type="PANTHER" id="PTHR10465">
    <property type="entry name" value="TRANSMEMBRANE GTPASE FZO1"/>
    <property type="match status" value="1"/>
</dbReference>
<dbReference type="Pfam" id="PF00350">
    <property type="entry name" value="Dynamin_N"/>
    <property type="match status" value="1"/>
</dbReference>
<evidence type="ECO:0000256" key="10">
    <source>
        <dbReference type="ARBA" id="ARBA00023136"/>
    </source>
</evidence>
<feature type="domain" description="Dynamin-type G" evidence="14">
    <location>
        <begin position="225"/>
        <end position="526"/>
    </location>
</feature>
<organism evidence="15 16">
    <name type="scientific">Cyberlindnera fabianii</name>
    <name type="common">Yeast</name>
    <name type="synonym">Hansenula fabianii</name>
    <dbReference type="NCBI Taxonomy" id="36022"/>
    <lineage>
        <taxon>Eukaryota</taxon>
        <taxon>Fungi</taxon>
        <taxon>Dikarya</taxon>
        <taxon>Ascomycota</taxon>
        <taxon>Saccharomycotina</taxon>
        <taxon>Saccharomycetes</taxon>
        <taxon>Phaffomycetales</taxon>
        <taxon>Phaffomycetaceae</taxon>
        <taxon>Cyberlindnera</taxon>
    </lineage>
</organism>
<evidence type="ECO:0000256" key="11">
    <source>
        <dbReference type="ARBA" id="ARBA00048548"/>
    </source>
</evidence>
<keyword evidence="5" id="KW-0378">Hydrolase</keyword>
<dbReference type="SUPFAM" id="SSF52540">
    <property type="entry name" value="P-loop containing nucleoside triphosphate hydrolases"/>
    <property type="match status" value="1"/>
</dbReference>